<feature type="compositionally biased region" description="Low complexity" evidence="2">
    <location>
        <begin position="1588"/>
        <end position="1600"/>
    </location>
</feature>
<evidence type="ECO:0000313" key="4">
    <source>
        <dbReference type="Proteomes" id="UP000236928"/>
    </source>
</evidence>
<feature type="region of interest" description="Disordered" evidence="2">
    <location>
        <begin position="1245"/>
        <end position="1282"/>
    </location>
</feature>
<evidence type="ECO:0000256" key="1">
    <source>
        <dbReference type="SAM" id="Coils"/>
    </source>
</evidence>
<feature type="compositionally biased region" description="Basic and acidic residues" evidence="2">
    <location>
        <begin position="103"/>
        <end position="119"/>
    </location>
</feature>
<feature type="region of interest" description="Disordered" evidence="2">
    <location>
        <begin position="99"/>
        <end position="143"/>
    </location>
</feature>
<evidence type="ECO:0000313" key="3">
    <source>
        <dbReference type="EMBL" id="POM85460.1"/>
    </source>
</evidence>
<accession>A0A2P4Z5Z7</accession>
<dbReference type="OrthoDB" id="343978at2759"/>
<reference evidence="3 4" key="1">
    <citation type="submission" date="2014-04" db="EMBL/GenBank/DDBJ databases">
        <title>Comparative Genomics of Cryptosporidium Species.</title>
        <authorList>
            <person name="Silva J.C."/>
            <person name="Su Q."/>
            <person name="Chalmers R."/>
            <person name="Chibucos M.C."/>
            <person name="Elwin K."/>
            <person name="Godinez A."/>
            <person name="Guo F."/>
            <person name="Huynh K."/>
            <person name="Orvis J."/>
            <person name="Ott S."/>
            <person name="Sadzewicz L."/>
            <person name="Sengamalay N."/>
            <person name="Shetty A."/>
            <person name="Sun M."/>
            <person name="Tallon L."/>
            <person name="Xiao L."/>
            <person name="Zhang H."/>
            <person name="Fraser C.M."/>
            <person name="Zhu G."/>
            <person name="Kissinger J."/>
            <person name="Widmer G."/>
        </authorList>
    </citation>
    <scope>NUCLEOTIDE SEQUENCE [LARGE SCALE GENOMIC DNA]</scope>
    <source>
        <strain evidence="3 4">UKMEL1</strain>
    </source>
</reference>
<keyword evidence="1" id="KW-0175">Coiled coil</keyword>
<comment type="caution">
    <text evidence="3">The sequence shown here is derived from an EMBL/GenBank/DDBJ whole genome shotgun (WGS) entry which is preliminary data.</text>
</comment>
<dbReference type="EMBL" id="JIBK01000051">
    <property type="protein sequence ID" value="POM85460.1"/>
    <property type="molecule type" value="Genomic_DNA"/>
</dbReference>
<dbReference type="Proteomes" id="UP000236928">
    <property type="component" value="Unassembled WGS sequence"/>
</dbReference>
<protein>
    <submittedName>
        <fullName evidence="3">Uncharacterized protein</fullName>
    </submittedName>
</protein>
<keyword evidence="4" id="KW-1185">Reference proteome</keyword>
<feature type="compositionally biased region" description="Low complexity" evidence="2">
    <location>
        <begin position="1245"/>
        <end position="1267"/>
    </location>
</feature>
<evidence type="ECO:0000256" key="2">
    <source>
        <dbReference type="SAM" id="MobiDB-lite"/>
    </source>
</evidence>
<dbReference type="VEuPathDB" id="CryptoDB:CmeUKMEL1_17530"/>
<feature type="coiled-coil region" evidence="1">
    <location>
        <begin position="3"/>
        <end position="86"/>
    </location>
</feature>
<gene>
    <name evidence="3" type="ORF">CmeUKMEL1_17530</name>
</gene>
<sequence>MPLNHLNSLISRLLQQISELRKEIKELEAKLSVLKSGLKPEKCNKKNKKKHLSKKCQNYEDVQTEIDVTESKLRKLRVRLNDNKNNLIMAKFRKRKLVSSSNEQEKREVNVDTEGDKVKHGTGITTSTSTVNTTSTSTVNTSTSTAKTSTTTITNNMTIVPTIASEASFASTSEIGDSETNMVNEKLRFLNAKMEEIKKSAMELRVPVQIFFEKLLKDFAAIELIELKCELGMVNKLFVMKLKVMKILQSAQNRNNESYRIDESTFLTTQTKKGKQTIKENEILLLLLKDLISYFSNLLELCEEIFHVTPKIEGKLEKLLINLNECKIKKFSPLLDLTRFFVQNFSKLQINSRYGSKILLYLLTHLQGFSQIKECLSIKKLQKWVSLKSEFNNKILKYKQKLESLKCNGHSHLNKPCTRNTCIIELKKYFLKEKVKAYQLIVELLIGLLNSCDHLLKKDQSSLELQAKIHSFKEECVYLYDITSSIKKLGIYKDLNQLQKRQVHQNMYQLIQSIGGFQFIFFSRDCNIETITELFQFISRINQIKELEENNKNLYEDSNFDEARKLKITSAKSLIKIAFDLISFCLTYYQFEEEVTQKINLNKEIIKKMDINSELRVDFKLFENLQILLSERYIYSTLDCNFKNIMKIIQEKQQSMALLNFYEKELKLKKHLHGKSGNQHIDEIIQKRNILLYGTTMNNNNNCSICNSDNVKRNILLEKYYMELLQFILNSCIKIKFPDINKFLDEEISQSDYSLVLGGLFGGIMGNLFSDEVILLLSLANKVEMGILNTLLKMYSINMSGLKDCEIKKIKDLKKALEEIRILEDRLEERINSNNRYEELSNKNIKLEEMIDENELMITKRLHYRLKNILIAIILMIEDIIRRCENVLERIKKDEYGLLIKISSLPSPQYFTKSIIEGLLLEKNEITLTFFELTSNFDLFGHINSCLETNYLSLLLKYGKLSEEFDAILSDFLNRYSNGIDSSLESNYNERFLTLIGYSLALEYFYVAIFACILRVEGENGLGIIKKYDLFKKEGDNLKLNKSINEILKQERWGYGLFQENVNIDGSSLLNRFTGNDKLKPERCTLSFIKELIEKIKEIENLKKGLRNEELIEAKNISSILSLYLSIVKFCFKFGIFYILKSQLNKKQEIIATGVVGWEFHPTLMEFEFPSFPLEDGFLSNFELFGFDNLVSSGDYLQLFNLENGELILRPEINIGMYVTNSVEENGRFGFRGFGAEAETGAETGAEAGTEAGTGTETKAETVTGAETEAKAKAETGTETKAADEAKKAEFPILTVMPELGPEQHVLDKLDLEALMNYNLINYLEIFIKELSNLLLPEISEKAFKFLTGCDVNLLYLINTRISTIQHLLIKLSKFNGNNKNDYNSVSLELLFEALKNLVLKLKSYLMRCQELNKLKYPWLHNPNLKNFKENIRRLLFSFFQHDENVPKDCFLINLQHVKEFISIQKLKIERLEDMVEKTKLFIQNRDGKNANFKNSSTIFHLELEKEIVHSAILRNEQLKAICEEFLNYFQLNSNITINILDVLENLFSSLIISDLQISQFNSRISQVFSLGISGASPGAGGGGGASPGPNIGPSASPGPTNNESSGFNDRPSITLLSDIYREGNEELQSPTIQSKPINDNSSQLDQENSDYSLLLSDPEIQNLYSLYLSLIEEPLTLKQLIETSGFNKSFLIEILLGFLEEN</sequence>
<feature type="compositionally biased region" description="Low complexity" evidence="2">
    <location>
        <begin position="122"/>
        <end position="143"/>
    </location>
</feature>
<organism evidence="3 4">
    <name type="scientific">Cryptosporidium meleagridis</name>
    <dbReference type="NCBI Taxonomy" id="93969"/>
    <lineage>
        <taxon>Eukaryota</taxon>
        <taxon>Sar</taxon>
        <taxon>Alveolata</taxon>
        <taxon>Apicomplexa</taxon>
        <taxon>Conoidasida</taxon>
        <taxon>Coccidia</taxon>
        <taxon>Eucoccidiorida</taxon>
        <taxon>Eimeriorina</taxon>
        <taxon>Cryptosporidiidae</taxon>
        <taxon>Cryptosporidium</taxon>
    </lineage>
</organism>
<proteinExistence type="predicted"/>
<feature type="coiled-coil region" evidence="1">
    <location>
        <begin position="810"/>
        <end position="857"/>
    </location>
</feature>
<name>A0A2P4Z5Z7_9CRYT</name>
<feature type="compositionally biased region" description="Basic and acidic residues" evidence="2">
    <location>
        <begin position="1268"/>
        <end position="1282"/>
    </location>
</feature>
<feature type="region of interest" description="Disordered" evidence="2">
    <location>
        <begin position="1579"/>
        <end position="1610"/>
    </location>
</feature>